<sequence length="285" mass="32453">MISGFIKIDKEQDYTSADVDAIVKKRLNVKKAGHLGTLDPFATGLLLVGINEATKLTTIMHDGDKEYIATLKLGQITPSLDTETEIIETKEVPNLSKKQIDEVMHSFLGKQSQIPPLYSARHYKGIKAYHLAREGSKIELPSMDIEIHELECLSYDETRQELIFRTVVSKGTYIRVLGKDIASRLGTIGYLTSLRRTRIGDITLDGATKVKEVTYDHLFPLTAFNPEIKKYECDEKLSFRIKNGQTIKGLQEEDEFLFMMEKEKLLAIYKKDGHVYRCYKGIRND</sequence>
<evidence type="ECO:0000313" key="8">
    <source>
        <dbReference type="Proteomes" id="UP000593591"/>
    </source>
</evidence>
<dbReference type="EC" id="5.4.99.25" evidence="5"/>
<comment type="catalytic activity">
    <reaction evidence="1 5">
        <text>uridine(55) in tRNA = pseudouridine(55) in tRNA</text>
        <dbReference type="Rhea" id="RHEA:42532"/>
        <dbReference type="Rhea" id="RHEA-COMP:10101"/>
        <dbReference type="Rhea" id="RHEA-COMP:10102"/>
        <dbReference type="ChEBI" id="CHEBI:65314"/>
        <dbReference type="ChEBI" id="CHEBI:65315"/>
        <dbReference type="EC" id="5.4.99.25"/>
    </reaction>
</comment>
<name>A0A7M1XJX4_9SPIR</name>
<dbReference type="Gene3D" id="3.30.2350.10">
    <property type="entry name" value="Pseudouridine synthase"/>
    <property type="match status" value="1"/>
</dbReference>
<dbReference type="NCBIfam" id="TIGR00431">
    <property type="entry name" value="TruB"/>
    <property type="match status" value="1"/>
</dbReference>
<dbReference type="KEGG" id="trc:DYE49_00925"/>
<feature type="domain" description="Pseudouridine synthase II N-terminal" evidence="6">
    <location>
        <begin position="24"/>
        <end position="174"/>
    </location>
</feature>
<dbReference type="GO" id="GO:0160148">
    <property type="term" value="F:tRNA pseudouridine(55) synthase activity"/>
    <property type="evidence" value="ECO:0007669"/>
    <property type="project" value="UniProtKB-EC"/>
</dbReference>
<gene>
    <name evidence="5 7" type="primary">truB</name>
    <name evidence="7" type="ORF">DYE49_00925</name>
</gene>
<dbReference type="GO" id="GO:0003723">
    <property type="term" value="F:RNA binding"/>
    <property type="evidence" value="ECO:0007669"/>
    <property type="project" value="InterPro"/>
</dbReference>
<proteinExistence type="inferred from homology"/>
<evidence type="ECO:0000256" key="3">
    <source>
        <dbReference type="ARBA" id="ARBA00022694"/>
    </source>
</evidence>
<dbReference type="AlphaFoldDB" id="A0A7M1XJX4"/>
<accession>A0A7M1XJX4</accession>
<dbReference type="GO" id="GO:1990481">
    <property type="term" value="P:mRNA pseudouridine synthesis"/>
    <property type="evidence" value="ECO:0007669"/>
    <property type="project" value="TreeGrafter"/>
</dbReference>
<dbReference type="HAMAP" id="MF_01080">
    <property type="entry name" value="TruB_bact"/>
    <property type="match status" value="1"/>
</dbReference>
<dbReference type="EMBL" id="CP031517">
    <property type="protein sequence ID" value="QOS39091.1"/>
    <property type="molecule type" value="Genomic_DNA"/>
</dbReference>
<comment type="similarity">
    <text evidence="2 5">Belongs to the pseudouridine synthase TruB family. Type 1 subfamily.</text>
</comment>
<dbReference type="CDD" id="cd02573">
    <property type="entry name" value="PseudoU_synth_EcTruB"/>
    <property type="match status" value="1"/>
</dbReference>
<dbReference type="InterPro" id="IPR014780">
    <property type="entry name" value="tRNA_psdUridine_synth_TruB"/>
</dbReference>
<keyword evidence="4 5" id="KW-0413">Isomerase</keyword>
<comment type="function">
    <text evidence="5">Responsible for synthesis of pseudouridine from uracil-55 in the psi GC loop of transfer RNAs.</text>
</comment>
<evidence type="ECO:0000256" key="4">
    <source>
        <dbReference type="ARBA" id="ARBA00023235"/>
    </source>
</evidence>
<protein>
    <recommendedName>
        <fullName evidence="5">tRNA pseudouridine synthase B</fullName>
        <ecNumber evidence="5">5.4.99.25</ecNumber>
    </recommendedName>
    <alternativeName>
        <fullName evidence="5">tRNA pseudouridine(55) synthase</fullName>
        <shortName evidence="5">Psi55 synthase</shortName>
    </alternativeName>
    <alternativeName>
        <fullName evidence="5">tRNA pseudouridylate synthase</fullName>
    </alternativeName>
    <alternativeName>
        <fullName evidence="5">tRNA-uridine isomerase</fullName>
    </alternativeName>
</protein>
<dbReference type="Proteomes" id="UP000593591">
    <property type="component" value="Chromosome"/>
</dbReference>
<evidence type="ECO:0000313" key="7">
    <source>
        <dbReference type="EMBL" id="QOS39091.1"/>
    </source>
</evidence>
<evidence type="ECO:0000256" key="5">
    <source>
        <dbReference type="HAMAP-Rule" id="MF_01080"/>
    </source>
</evidence>
<evidence type="ECO:0000256" key="1">
    <source>
        <dbReference type="ARBA" id="ARBA00000385"/>
    </source>
</evidence>
<dbReference type="InterPro" id="IPR002501">
    <property type="entry name" value="PsdUridine_synth_N"/>
</dbReference>
<reference evidence="7 8" key="1">
    <citation type="submission" date="2018-08" db="EMBL/GenBank/DDBJ databases">
        <title>The first complete genome of Treponema rectale (CHPAT), a commensal spirochete of the bovine rectum.</title>
        <authorList>
            <person name="Staton G.J."/>
            <person name="Clegg S.R."/>
            <person name="Carter S.D."/>
            <person name="Radford A.D."/>
            <person name="Darby A."/>
            <person name="Hall N."/>
            <person name="Birtles R.J."/>
            <person name="Evans N.J."/>
        </authorList>
    </citation>
    <scope>NUCLEOTIDE SEQUENCE [LARGE SCALE GENOMIC DNA]</scope>
    <source>
        <strain evidence="7 8">CHPA</strain>
    </source>
</reference>
<evidence type="ECO:0000256" key="2">
    <source>
        <dbReference type="ARBA" id="ARBA00005642"/>
    </source>
</evidence>
<dbReference type="GO" id="GO:0031119">
    <property type="term" value="P:tRNA pseudouridine synthesis"/>
    <property type="evidence" value="ECO:0007669"/>
    <property type="project" value="UniProtKB-UniRule"/>
</dbReference>
<dbReference type="PANTHER" id="PTHR13767">
    <property type="entry name" value="TRNA-PSEUDOURIDINE SYNTHASE"/>
    <property type="match status" value="1"/>
</dbReference>
<evidence type="ECO:0000259" key="6">
    <source>
        <dbReference type="Pfam" id="PF01509"/>
    </source>
</evidence>
<keyword evidence="3 5" id="KW-0819">tRNA processing</keyword>
<dbReference type="PANTHER" id="PTHR13767:SF2">
    <property type="entry name" value="PSEUDOURIDYLATE SYNTHASE TRUB1"/>
    <property type="match status" value="1"/>
</dbReference>
<dbReference type="InterPro" id="IPR020103">
    <property type="entry name" value="PsdUridine_synth_cat_dom_sf"/>
</dbReference>
<dbReference type="SUPFAM" id="SSF55120">
    <property type="entry name" value="Pseudouridine synthase"/>
    <property type="match status" value="1"/>
</dbReference>
<organism evidence="7 8">
    <name type="scientific">Treponema rectale</name>
    <dbReference type="NCBI Taxonomy" id="744512"/>
    <lineage>
        <taxon>Bacteria</taxon>
        <taxon>Pseudomonadati</taxon>
        <taxon>Spirochaetota</taxon>
        <taxon>Spirochaetia</taxon>
        <taxon>Spirochaetales</taxon>
        <taxon>Treponemataceae</taxon>
        <taxon>Treponema</taxon>
    </lineage>
</organism>
<feature type="active site" description="Nucleophile" evidence="5">
    <location>
        <position position="39"/>
    </location>
</feature>
<dbReference type="Pfam" id="PF01509">
    <property type="entry name" value="TruB_N"/>
    <property type="match status" value="1"/>
</dbReference>